<dbReference type="PANTHER" id="PTHR43690:SF18">
    <property type="entry name" value="INSULIN-DEGRADING ENZYME-RELATED"/>
    <property type="match status" value="1"/>
</dbReference>
<dbReference type="GO" id="GO:0005739">
    <property type="term" value="C:mitochondrion"/>
    <property type="evidence" value="ECO:0000318"/>
    <property type="project" value="GO_Central"/>
</dbReference>
<dbReference type="Proteomes" id="UP000007110">
    <property type="component" value="Unassembled WGS sequence"/>
</dbReference>
<dbReference type="GO" id="GO:0005886">
    <property type="term" value="C:plasma membrane"/>
    <property type="evidence" value="ECO:0007669"/>
    <property type="project" value="UniProtKB-SubCell"/>
</dbReference>
<keyword evidence="7" id="KW-0963">Cytoplasm</keyword>
<dbReference type="AlphaFoldDB" id="A0A7M7NTJ4"/>
<evidence type="ECO:0000256" key="23">
    <source>
        <dbReference type="ARBA" id="ARBA00080349"/>
    </source>
</evidence>
<evidence type="ECO:0000259" key="27">
    <source>
        <dbReference type="Pfam" id="PF16187"/>
    </source>
</evidence>
<dbReference type="InterPro" id="IPR001431">
    <property type="entry name" value="Pept_M16_Zn_BS"/>
</dbReference>
<evidence type="ECO:0000256" key="10">
    <source>
        <dbReference type="ARBA" id="ARBA00022670"/>
    </source>
</evidence>
<feature type="domain" description="Coenzyme PQQ synthesis protein F-like C-terminal lobe" evidence="28">
    <location>
        <begin position="802"/>
        <end position="900"/>
    </location>
</feature>
<keyword evidence="13" id="KW-0378">Hydrolase</keyword>
<dbReference type="RefSeq" id="XP_030841208.1">
    <property type="nucleotide sequence ID" value="XM_030985348.1"/>
</dbReference>
<sequence>MFRIQTLYRGFRLAKSSFESSFAAYQTSATMTAPANPAIAKQYENITKSAEDKRLYRGLQLNNGMKIILISDPTTEKSAAAMDVNIGSLSDPWEIPGLAHFLEHMLFLGTEKYPSENAYSQFLNEHGGFANAYTSGEHTNFYFDVSYEHIEGALDRFAQFFHCPLFNQDAQDREVNAVDSENDKNLKADSWRIHQLDKGTVNPSHPFSKFNTGNKETLATIPLDKGIDVRKELLKFHSDFYSSNIMGLAVLGRESLDQLSEIVLQLFANVENKNVMIPEWLEHPYGTDQLKVKFEVVPVKDLRQLNVSFPIPDLQEHYKSKPAHYLGHLVGHEGPGSLLSELKARGWVNTLCGGEKDGAKGFAFFIINVDLSEEGLDHVDDIIMHMFQYLNMLRKEGPQSWVHDECRDLDTMRFRFKDKERPSGYVTKMAHLLHDYPMDEVLSAPYLMPEFKPDVITQILERLTPENVRVAVVSKSFEGKTEQVEKWYGTEYSIRNIEPSMIKTWSEAGLNEKFSLPLRNEFIPTNFEVAPREKEGAATPTMVRETPVSKLWFKQDDTFLLPKACMLLEISSPLAYIDPLHCNLTSIFCTLLRDALNEYAYAAEIAGVSYSIDSTIYGLEVGVGGYSDKMALLLQRIFEKMTNFVIDENRFDVIKETYSRMLSNFHAEQPHRHAVYYTSVLVAEQAWTKLDLAQCMDEVTLERLQSFIPLLLSNLHMEGLFHGNLAQERASSTMETLENILKTNSRSKPLLPSQLKRQREIQLPDGCYYTYHRNNEVHTNSGIEIYYQTAVQETKSNMMLELFCQIVSEPCFNMLRTKEQLGYLVFSGVRRSNGVQGLRFIIQSERAPSYLDQRIEAFLASMESYLDEMTEEDYQKHVTALAMKRSEKPKQLREEAARYWTEITSKQYNFDRVDLEVSFLKTITKNDLLTFYRTLLMVAAPRRHKLAVYVYPPAPEGVVDQIPAVGQDQPDAATKDKLDLCEAPVLPEPQGIMDIALFKSGLPLFPRPPPHNTNNAKSKL</sequence>
<dbReference type="Pfam" id="PF05193">
    <property type="entry name" value="Peptidase_M16_C"/>
    <property type="match status" value="1"/>
</dbReference>
<dbReference type="GO" id="GO:0043171">
    <property type="term" value="P:peptide catabolic process"/>
    <property type="evidence" value="ECO:0000318"/>
    <property type="project" value="GO_Central"/>
</dbReference>
<evidence type="ECO:0000256" key="21">
    <source>
        <dbReference type="ARBA" id="ARBA00070422"/>
    </source>
</evidence>
<comment type="subunit">
    <text evidence="19">Homodimer. Can also form homotetramers.</text>
</comment>
<evidence type="ECO:0000256" key="6">
    <source>
        <dbReference type="ARBA" id="ARBA00022475"/>
    </source>
</evidence>
<evidence type="ECO:0000256" key="24">
    <source>
        <dbReference type="RuleBase" id="RU004447"/>
    </source>
</evidence>
<evidence type="ECO:0000256" key="1">
    <source>
        <dbReference type="ARBA" id="ARBA00001947"/>
    </source>
</evidence>
<feature type="domain" description="Peptidase M16 N-terminal" evidence="25">
    <location>
        <begin position="66"/>
        <end position="203"/>
    </location>
</feature>
<dbReference type="Gene3D" id="3.30.830.10">
    <property type="entry name" value="Metalloenzyme, LuxS/M16 peptidase-like"/>
    <property type="match status" value="4"/>
</dbReference>
<evidence type="ECO:0000256" key="13">
    <source>
        <dbReference type="ARBA" id="ARBA00022801"/>
    </source>
</evidence>
<evidence type="ECO:0000259" key="26">
    <source>
        <dbReference type="Pfam" id="PF05193"/>
    </source>
</evidence>
<organism evidence="29 30">
    <name type="scientific">Strongylocentrotus purpuratus</name>
    <name type="common">Purple sea urchin</name>
    <dbReference type="NCBI Taxonomy" id="7668"/>
    <lineage>
        <taxon>Eukaryota</taxon>
        <taxon>Metazoa</taxon>
        <taxon>Echinodermata</taxon>
        <taxon>Eleutherozoa</taxon>
        <taxon>Echinozoa</taxon>
        <taxon>Echinoidea</taxon>
        <taxon>Euechinoidea</taxon>
        <taxon>Echinacea</taxon>
        <taxon>Camarodonta</taxon>
        <taxon>Echinidea</taxon>
        <taxon>Strongylocentrotidae</taxon>
        <taxon>Strongylocentrotus</taxon>
    </lineage>
</organism>
<dbReference type="FunFam" id="3.30.830.10:FF:000003">
    <property type="entry name" value="Insulin-degrading enzyme"/>
    <property type="match status" value="1"/>
</dbReference>
<dbReference type="InterPro" id="IPR032632">
    <property type="entry name" value="Peptidase_M16_M"/>
</dbReference>
<dbReference type="GO" id="GO:0005782">
    <property type="term" value="C:peroxisomal matrix"/>
    <property type="evidence" value="ECO:0000318"/>
    <property type="project" value="GO_Central"/>
</dbReference>
<dbReference type="OMA" id="LQSDCWR"/>
<keyword evidence="8" id="KW-0964">Secreted</keyword>
<protein>
    <recommendedName>
        <fullName evidence="21">Insulin-degrading enzyme</fullName>
        <ecNumber evidence="20">3.4.24.56</ecNumber>
    </recommendedName>
    <alternativeName>
        <fullName evidence="23">Insulin protease</fullName>
    </alternativeName>
    <alternativeName>
        <fullName evidence="22">Insulysin</fullName>
    </alternativeName>
</protein>
<dbReference type="GO" id="GO:0004222">
    <property type="term" value="F:metalloendopeptidase activity"/>
    <property type="evidence" value="ECO:0000318"/>
    <property type="project" value="GO_Central"/>
</dbReference>
<keyword evidence="17" id="KW-0472">Membrane</keyword>
<dbReference type="InterPro" id="IPR050626">
    <property type="entry name" value="Peptidase_M16"/>
</dbReference>
<feature type="domain" description="Peptidase M16 C-terminal" evidence="26">
    <location>
        <begin position="230"/>
        <end position="407"/>
    </location>
</feature>
<dbReference type="InterPro" id="IPR007863">
    <property type="entry name" value="Peptidase_M16_C"/>
</dbReference>
<evidence type="ECO:0000256" key="2">
    <source>
        <dbReference type="ARBA" id="ARBA00004236"/>
    </source>
</evidence>
<comment type="cofactor">
    <cofactor evidence="1">
        <name>Zn(2+)</name>
        <dbReference type="ChEBI" id="CHEBI:29105"/>
    </cofactor>
</comment>
<dbReference type="GO" id="GO:0046872">
    <property type="term" value="F:metal ion binding"/>
    <property type="evidence" value="ECO:0007669"/>
    <property type="project" value="UniProtKB-KW"/>
</dbReference>
<evidence type="ECO:0000256" key="20">
    <source>
        <dbReference type="ARBA" id="ARBA00066874"/>
    </source>
</evidence>
<evidence type="ECO:0000256" key="22">
    <source>
        <dbReference type="ARBA" id="ARBA00074992"/>
    </source>
</evidence>
<feature type="domain" description="Peptidase M16 middle/third" evidence="27">
    <location>
        <begin position="414"/>
        <end position="694"/>
    </location>
</feature>
<evidence type="ECO:0000259" key="25">
    <source>
        <dbReference type="Pfam" id="PF00675"/>
    </source>
</evidence>
<keyword evidence="16" id="KW-0482">Metalloprotease</keyword>
<dbReference type="InterPro" id="IPR011249">
    <property type="entry name" value="Metalloenz_LuxS/M16"/>
</dbReference>
<dbReference type="RefSeq" id="XP_030841207.1">
    <property type="nucleotide sequence ID" value="XM_030985347.1"/>
</dbReference>
<evidence type="ECO:0000256" key="15">
    <source>
        <dbReference type="ARBA" id="ARBA00022840"/>
    </source>
</evidence>
<evidence type="ECO:0000256" key="3">
    <source>
        <dbReference type="ARBA" id="ARBA00004514"/>
    </source>
</evidence>
<dbReference type="OrthoDB" id="952271at2759"/>
<reference evidence="30" key="1">
    <citation type="submission" date="2015-02" db="EMBL/GenBank/DDBJ databases">
        <title>Genome sequencing for Strongylocentrotus purpuratus.</title>
        <authorList>
            <person name="Murali S."/>
            <person name="Liu Y."/>
            <person name="Vee V."/>
            <person name="English A."/>
            <person name="Wang M."/>
            <person name="Skinner E."/>
            <person name="Han Y."/>
            <person name="Muzny D.M."/>
            <person name="Worley K.C."/>
            <person name="Gibbs R.A."/>
        </authorList>
    </citation>
    <scope>NUCLEOTIDE SEQUENCE</scope>
</reference>
<comment type="subcellular location">
    <subcellularLocation>
        <location evidence="2">Cell membrane</location>
    </subcellularLocation>
    <subcellularLocation>
        <location evidence="3">Cytoplasm</location>
        <location evidence="3">Cytosol</location>
    </subcellularLocation>
    <subcellularLocation>
        <location evidence="4">Secreted</location>
    </subcellularLocation>
</comment>
<reference evidence="29" key="2">
    <citation type="submission" date="2021-01" db="UniProtKB">
        <authorList>
            <consortium name="EnsemblMetazoa"/>
        </authorList>
    </citation>
    <scope>IDENTIFICATION</scope>
</reference>
<proteinExistence type="inferred from homology"/>
<dbReference type="GO" id="GO:0051603">
    <property type="term" value="P:proteolysis involved in protein catabolic process"/>
    <property type="evidence" value="ECO:0000318"/>
    <property type="project" value="GO_Central"/>
</dbReference>
<keyword evidence="30" id="KW-1185">Reference proteome</keyword>
<dbReference type="GO" id="GO:0005829">
    <property type="term" value="C:cytosol"/>
    <property type="evidence" value="ECO:0000318"/>
    <property type="project" value="GO_Central"/>
</dbReference>
<evidence type="ECO:0000313" key="30">
    <source>
        <dbReference type="Proteomes" id="UP000007110"/>
    </source>
</evidence>
<dbReference type="EnsemblMetazoa" id="XM_030985347">
    <property type="protein sequence ID" value="XP_030841207"/>
    <property type="gene ID" value="LOC591315"/>
</dbReference>
<dbReference type="EC" id="3.4.24.56" evidence="20"/>
<keyword evidence="6" id="KW-1003">Cell membrane</keyword>
<evidence type="ECO:0000256" key="16">
    <source>
        <dbReference type="ARBA" id="ARBA00023049"/>
    </source>
</evidence>
<evidence type="ECO:0000256" key="17">
    <source>
        <dbReference type="ARBA" id="ARBA00023136"/>
    </source>
</evidence>
<keyword evidence="14" id="KW-0862">Zinc</keyword>
<evidence type="ECO:0000256" key="18">
    <source>
        <dbReference type="ARBA" id="ARBA00052248"/>
    </source>
</evidence>
<dbReference type="Pfam" id="PF16187">
    <property type="entry name" value="Peptidase_M16_M"/>
    <property type="match status" value="1"/>
</dbReference>
<dbReference type="FunFam" id="3.30.830.10:FF:000004">
    <property type="entry name" value="Putative insulin-degrading enzyme"/>
    <property type="match status" value="1"/>
</dbReference>
<accession>A0A7M7NTJ4</accession>
<evidence type="ECO:0000256" key="9">
    <source>
        <dbReference type="ARBA" id="ARBA00022533"/>
    </source>
</evidence>
<keyword evidence="11" id="KW-0479">Metal-binding</keyword>
<name>A0A7M7NTJ4_STRPU</name>
<keyword evidence="12" id="KW-0547">Nucleotide-binding</keyword>
<dbReference type="Pfam" id="PF22456">
    <property type="entry name" value="PqqF-like_C_4"/>
    <property type="match status" value="1"/>
</dbReference>
<dbReference type="GO" id="GO:0005524">
    <property type="term" value="F:ATP binding"/>
    <property type="evidence" value="ECO:0007669"/>
    <property type="project" value="UniProtKB-KW"/>
</dbReference>
<evidence type="ECO:0000256" key="14">
    <source>
        <dbReference type="ARBA" id="ARBA00022833"/>
    </source>
</evidence>
<evidence type="ECO:0000313" key="29">
    <source>
        <dbReference type="EnsemblMetazoa" id="XP_030841208"/>
    </source>
</evidence>
<evidence type="ECO:0000256" key="11">
    <source>
        <dbReference type="ARBA" id="ARBA00022723"/>
    </source>
</evidence>
<evidence type="ECO:0000256" key="5">
    <source>
        <dbReference type="ARBA" id="ARBA00007261"/>
    </source>
</evidence>
<evidence type="ECO:0000259" key="28">
    <source>
        <dbReference type="Pfam" id="PF22456"/>
    </source>
</evidence>
<keyword evidence="15" id="KW-0067">ATP-binding</keyword>
<dbReference type="PROSITE" id="PS00143">
    <property type="entry name" value="INSULINASE"/>
    <property type="match status" value="1"/>
</dbReference>
<dbReference type="InterPro" id="IPR011765">
    <property type="entry name" value="Pept_M16_N"/>
</dbReference>
<dbReference type="PANTHER" id="PTHR43690">
    <property type="entry name" value="NARDILYSIN"/>
    <property type="match status" value="1"/>
</dbReference>
<evidence type="ECO:0000256" key="4">
    <source>
        <dbReference type="ARBA" id="ARBA00004613"/>
    </source>
</evidence>
<keyword evidence="10" id="KW-0645">Protease</keyword>
<dbReference type="FunFam" id="3.30.830.10:FF:000007">
    <property type="entry name" value="Insulin-degrading enzyme"/>
    <property type="match status" value="1"/>
</dbReference>
<dbReference type="EnsemblMetazoa" id="XM_030985348">
    <property type="protein sequence ID" value="XP_030841208"/>
    <property type="gene ID" value="LOC591315"/>
</dbReference>
<dbReference type="FunFam" id="3.30.830.10:FF:000006">
    <property type="entry name" value="Putative insulin-degrading enzyme"/>
    <property type="match status" value="1"/>
</dbReference>
<dbReference type="InterPro" id="IPR054734">
    <property type="entry name" value="PqqF-like_C_4"/>
</dbReference>
<comment type="catalytic activity">
    <reaction evidence="18">
        <text>Degradation of insulin, glucagon and other polypeptides. No action on proteins.</text>
        <dbReference type="EC" id="3.4.24.56"/>
    </reaction>
</comment>
<keyword evidence="9" id="KW-0021">Allosteric enzyme</keyword>
<dbReference type="KEGG" id="spu:591315"/>
<evidence type="ECO:0000256" key="12">
    <source>
        <dbReference type="ARBA" id="ARBA00022741"/>
    </source>
</evidence>
<evidence type="ECO:0000256" key="8">
    <source>
        <dbReference type="ARBA" id="ARBA00022525"/>
    </source>
</evidence>
<comment type="similarity">
    <text evidence="5 24">Belongs to the peptidase M16 family.</text>
</comment>
<dbReference type="Pfam" id="PF00675">
    <property type="entry name" value="Peptidase_M16"/>
    <property type="match status" value="1"/>
</dbReference>
<dbReference type="SUPFAM" id="SSF63411">
    <property type="entry name" value="LuxS/MPP-like metallohydrolase"/>
    <property type="match status" value="4"/>
</dbReference>
<dbReference type="InParanoid" id="A0A7M7NTJ4"/>
<dbReference type="GeneID" id="591315"/>
<evidence type="ECO:0000256" key="19">
    <source>
        <dbReference type="ARBA" id="ARBA00063205"/>
    </source>
</evidence>
<evidence type="ECO:0000256" key="7">
    <source>
        <dbReference type="ARBA" id="ARBA00022490"/>
    </source>
</evidence>
<dbReference type="FunCoup" id="A0A7M7NTJ4">
    <property type="interactions" value="2006"/>
</dbReference>
<dbReference type="GO" id="GO:0005615">
    <property type="term" value="C:extracellular space"/>
    <property type="evidence" value="ECO:0007669"/>
    <property type="project" value="UniProtKB-ARBA"/>
</dbReference>
<dbReference type="GO" id="GO:0097242">
    <property type="term" value="P:amyloid-beta clearance"/>
    <property type="evidence" value="ECO:0007669"/>
    <property type="project" value="UniProtKB-ARBA"/>
</dbReference>